<sequence length="448" mass="49731">MQYIILPLHHSLLSQPPSPHHSISILHSRFSGAAVVDYIFGSLSNHLQRSRLEPKDRRWSAQLNTITHNRLQNCSALMMKEGFPDEKAVSSVQSQPRERWLAVIRSFRQPLPPISDHPTNHQQEDALHAPNKPKKQRALYCLRHSGRPGQLVAMIEDADAPSRLALNAAPPHLHLSPLLNIMNHKQTENPLPQTHDKQMGDAALDESHHAPSDQPFLQDNGTEAGKTPVPIHAAQESTDMAVDDETSAIRNPRVTTKEEPSHYRVSLVSVPDSFEQLLSSAICATQSTLVPSAWCPRPNMVAIEGMVWGIYSSSFESEIGSGSNLGAIPSNFSFKETQPDWWIRLGTVTNKGATSGNTSLPWLILELECAASPIELDYSSEFLESVMHAILKPNAQLLIKPFRPTEQNFLEAGLTPEHDPAHSTHPPKTSCLQNGYSMLMLAKQERLI</sequence>
<reference evidence="2 3" key="1">
    <citation type="submission" date="2017-11" db="EMBL/GenBank/DDBJ databases">
        <title>De novo assembly and phasing of dikaryotic genomes from two isolates of Puccinia coronata f. sp. avenae, the causal agent of oat crown rust.</title>
        <authorList>
            <person name="Miller M.E."/>
            <person name="Zhang Y."/>
            <person name="Omidvar V."/>
            <person name="Sperschneider J."/>
            <person name="Schwessinger B."/>
            <person name="Raley C."/>
            <person name="Palmer J.M."/>
            <person name="Garnica D."/>
            <person name="Upadhyaya N."/>
            <person name="Rathjen J."/>
            <person name="Taylor J.M."/>
            <person name="Park R.F."/>
            <person name="Dodds P.N."/>
            <person name="Hirsch C.D."/>
            <person name="Kianian S.F."/>
            <person name="Figueroa M."/>
        </authorList>
    </citation>
    <scope>NUCLEOTIDE SEQUENCE [LARGE SCALE GENOMIC DNA]</scope>
    <source>
        <strain evidence="2">12NC29</strain>
    </source>
</reference>
<organism evidence="2 3">
    <name type="scientific">Puccinia coronata f. sp. avenae</name>
    <dbReference type="NCBI Taxonomy" id="200324"/>
    <lineage>
        <taxon>Eukaryota</taxon>
        <taxon>Fungi</taxon>
        <taxon>Dikarya</taxon>
        <taxon>Basidiomycota</taxon>
        <taxon>Pucciniomycotina</taxon>
        <taxon>Pucciniomycetes</taxon>
        <taxon>Pucciniales</taxon>
        <taxon>Pucciniaceae</taxon>
        <taxon>Puccinia</taxon>
    </lineage>
</organism>
<accession>A0A2N5SRR1</accession>
<comment type="caution">
    <text evidence="2">The sequence shown here is derived from an EMBL/GenBank/DDBJ whole genome shotgun (WGS) entry which is preliminary data.</text>
</comment>
<feature type="compositionally biased region" description="Basic and acidic residues" evidence="1">
    <location>
        <begin position="194"/>
        <end position="211"/>
    </location>
</feature>
<dbReference type="EMBL" id="PGCJ01000884">
    <property type="protein sequence ID" value="PLW15906.1"/>
    <property type="molecule type" value="Genomic_DNA"/>
</dbReference>
<dbReference type="Proteomes" id="UP000235388">
    <property type="component" value="Unassembled WGS sequence"/>
</dbReference>
<name>A0A2N5SRR1_9BASI</name>
<evidence type="ECO:0000313" key="3">
    <source>
        <dbReference type="Proteomes" id="UP000235388"/>
    </source>
</evidence>
<gene>
    <name evidence="2" type="ORF">PCANC_14286</name>
</gene>
<proteinExistence type="predicted"/>
<dbReference type="OrthoDB" id="2502964at2759"/>
<evidence type="ECO:0000313" key="2">
    <source>
        <dbReference type="EMBL" id="PLW15906.1"/>
    </source>
</evidence>
<dbReference type="AlphaFoldDB" id="A0A2N5SRR1"/>
<protein>
    <submittedName>
        <fullName evidence="2">Uncharacterized protein</fullName>
    </submittedName>
</protein>
<dbReference type="STRING" id="200324.A0A2N5SRR1"/>
<feature type="region of interest" description="Disordered" evidence="1">
    <location>
        <begin position="187"/>
        <end position="257"/>
    </location>
</feature>
<evidence type="ECO:0000256" key="1">
    <source>
        <dbReference type="SAM" id="MobiDB-lite"/>
    </source>
</evidence>
<keyword evidence="3" id="KW-1185">Reference proteome</keyword>